<dbReference type="RefSeq" id="WP_250920825.1">
    <property type="nucleotide sequence ID" value="NZ_JAMQAW010000025.1"/>
</dbReference>
<gene>
    <name evidence="1" type="ORF">NBG84_19640</name>
</gene>
<comment type="caution">
    <text evidence="1">The sequence shown here is derived from an EMBL/GenBank/DDBJ whole genome shotgun (WGS) entry which is preliminary data.</text>
</comment>
<sequence length="76" mass="8143">MTTGPPGPNVRILVQLPYAGARIAALVPCQALTEINAEPDRAGVPIDLTRREPQHLADLPEYLDDITIDLDDPTAG</sequence>
<name>A0ABT0UQ47_9ACTN</name>
<dbReference type="Proteomes" id="UP001431429">
    <property type="component" value="Unassembled WGS sequence"/>
</dbReference>
<proteinExistence type="predicted"/>
<keyword evidence="2" id="KW-1185">Reference proteome</keyword>
<evidence type="ECO:0000313" key="1">
    <source>
        <dbReference type="EMBL" id="MCM2390482.1"/>
    </source>
</evidence>
<accession>A0ABT0UQ47</accession>
<evidence type="ECO:0000313" key="2">
    <source>
        <dbReference type="Proteomes" id="UP001431429"/>
    </source>
</evidence>
<protein>
    <submittedName>
        <fullName evidence="1">Uncharacterized protein</fullName>
    </submittedName>
</protein>
<dbReference type="EMBL" id="JAMQAW010000025">
    <property type="protein sequence ID" value="MCM2390482.1"/>
    <property type="molecule type" value="Genomic_DNA"/>
</dbReference>
<reference evidence="1" key="1">
    <citation type="submission" date="2022-06" db="EMBL/GenBank/DDBJ databases">
        <title>Genome public.</title>
        <authorList>
            <person name="Sun Q."/>
        </authorList>
    </citation>
    <scope>NUCLEOTIDE SEQUENCE</scope>
    <source>
        <strain evidence="1">CWNU-1</strain>
    </source>
</reference>
<organism evidence="1 2">
    <name type="scientific">Streptomyces albipurpureus</name>
    <dbReference type="NCBI Taxonomy" id="2897419"/>
    <lineage>
        <taxon>Bacteria</taxon>
        <taxon>Bacillati</taxon>
        <taxon>Actinomycetota</taxon>
        <taxon>Actinomycetes</taxon>
        <taxon>Kitasatosporales</taxon>
        <taxon>Streptomycetaceae</taxon>
        <taxon>Streptomyces</taxon>
    </lineage>
</organism>